<dbReference type="InterPro" id="IPR036259">
    <property type="entry name" value="MFS_trans_sf"/>
</dbReference>
<feature type="transmembrane region" description="Helical" evidence="7">
    <location>
        <begin position="429"/>
        <end position="452"/>
    </location>
</feature>
<reference evidence="9" key="1">
    <citation type="submission" date="2022-07" db="EMBL/GenBank/DDBJ databases">
        <title>Phylogenomic reconstructions and comparative analyses of Kickxellomycotina fungi.</title>
        <authorList>
            <person name="Reynolds N.K."/>
            <person name="Stajich J.E."/>
            <person name="Barry K."/>
            <person name="Grigoriev I.V."/>
            <person name="Crous P."/>
            <person name="Smith M.E."/>
        </authorList>
    </citation>
    <scope>NUCLEOTIDE SEQUENCE</scope>
    <source>
        <strain evidence="9">RSA 861</strain>
    </source>
</reference>
<comment type="caution">
    <text evidence="9">The sequence shown here is derived from an EMBL/GenBank/DDBJ whole genome shotgun (WGS) entry which is preliminary data.</text>
</comment>
<dbReference type="GO" id="GO:0012505">
    <property type="term" value="C:endomembrane system"/>
    <property type="evidence" value="ECO:0007669"/>
    <property type="project" value="UniProtKB-SubCell"/>
</dbReference>
<dbReference type="InterPro" id="IPR003492">
    <property type="entry name" value="Battenin_disease_Cln3"/>
</dbReference>
<evidence type="ECO:0000313" key="9">
    <source>
        <dbReference type="EMBL" id="KAJ1930555.1"/>
    </source>
</evidence>
<sequence>MVEFADRRPRPPSPAEYPDPHLASSDDEADSGPAANAFACSPGILVAFFFSGLINNYVYTVFLSAAVDILEASPGTPKGVVLLADIMPSLMMKLVAPYYIHHVGYGTRVAVCSLASFAALHIVATFDALPLRLCGVILASAASGLGELSFLMLTSYFAPTVVSAWASGTGGAGVTGSLSFLAFTTWFGLSTSTTLRTVSILPPLILLFYHQFLRAPLNARLGVPSGAWRDHRWLGRLRATWLGRYIPASLHTRYEAVLPGRARASVDVEHADALFLHEDHLAAFVPPGLTTPPKPRRVTDDDKPLPARYAHLPPIPVSDMTLAQRLRVVRPLLPIYILPLLVVYWAEYTINQGVNPTVLFPLSDSRFYPFHRLKDHYVYYQALYQIGVFISRSSVHYFPVRHLWYPSGLQVIMLAVMISQSLGSWLPSVWWVFALIFIEGLLGGSTYVNAFLNIRQDVPVNYREFALGAVGVGDGIGITLAGLTALWLEPSLCWFQQRHGNDLCSQL</sequence>
<dbReference type="PANTHER" id="PTHR10981:SF0">
    <property type="entry name" value="BATTENIN"/>
    <property type="match status" value="1"/>
</dbReference>
<evidence type="ECO:0000256" key="6">
    <source>
        <dbReference type="ARBA" id="ARBA00023136"/>
    </source>
</evidence>
<keyword evidence="10" id="KW-1185">Reference proteome</keyword>
<proteinExistence type="inferred from homology"/>
<gene>
    <name evidence="9" type="primary">BTN1_1</name>
    <name evidence="9" type="ORF">IWQ60_000165</name>
</gene>
<feature type="region of interest" description="Disordered" evidence="8">
    <location>
        <begin position="1"/>
        <end position="29"/>
    </location>
</feature>
<feature type="transmembrane region" description="Helical" evidence="7">
    <location>
        <begin position="106"/>
        <end position="126"/>
    </location>
</feature>
<feature type="transmembrane region" description="Helical" evidence="7">
    <location>
        <begin position="377"/>
        <end position="395"/>
    </location>
</feature>
<name>A0A9W8AN40_9FUNG</name>
<feature type="transmembrane region" description="Helical" evidence="7">
    <location>
        <begin position="328"/>
        <end position="346"/>
    </location>
</feature>
<protein>
    <recommendedName>
        <fullName evidence="7">Protein BTN</fullName>
    </recommendedName>
</protein>
<keyword evidence="3" id="KW-0813">Transport</keyword>
<dbReference type="GO" id="GO:0005774">
    <property type="term" value="C:vacuolar membrane"/>
    <property type="evidence" value="ECO:0007669"/>
    <property type="project" value="UniProtKB-SubCell"/>
</dbReference>
<keyword evidence="5 7" id="KW-1133">Transmembrane helix</keyword>
<dbReference type="Pfam" id="PF02487">
    <property type="entry name" value="CLN3"/>
    <property type="match status" value="2"/>
</dbReference>
<evidence type="ECO:0000256" key="2">
    <source>
        <dbReference type="ARBA" id="ARBA00007467"/>
    </source>
</evidence>
<dbReference type="OrthoDB" id="5965864at2759"/>
<evidence type="ECO:0000256" key="5">
    <source>
        <dbReference type="ARBA" id="ARBA00022989"/>
    </source>
</evidence>
<feature type="transmembrane region" description="Helical" evidence="7">
    <location>
        <begin position="164"/>
        <end position="189"/>
    </location>
</feature>
<comment type="similarity">
    <text evidence="2 7">Belongs to the battenin family.</text>
</comment>
<dbReference type="GO" id="GO:0051453">
    <property type="term" value="P:regulation of intracellular pH"/>
    <property type="evidence" value="ECO:0007669"/>
    <property type="project" value="TreeGrafter"/>
</dbReference>
<feature type="transmembrane region" description="Helical" evidence="7">
    <location>
        <begin position="44"/>
        <end position="67"/>
    </location>
</feature>
<feature type="transmembrane region" description="Helical" evidence="7">
    <location>
        <begin position="464"/>
        <end position="488"/>
    </location>
</feature>
<evidence type="ECO:0000256" key="4">
    <source>
        <dbReference type="ARBA" id="ARBA00022692"/>
    </source>
</evidence>
<accession>A0A9W8AN40</accession>
<dbReference type="AlphaFoldDB" id="A0A9W8AN40"/>
<evidence type="ECO:0000256" key="3">
    <source>
        <dbReference type="ARBA" id="ARBA00022448"/>
    </source>
</evidence>
<dbReference type="InterPro" id="IPR018460">
    <property type="entry name" value="Battenin_disease_Cln3_subgr"/>
</dbReference>
<feature type="transmembrane region" description="Helical" evidence="7">
    <location>
        <begin position="133"/>
        <end position="158"/>
    </location>
</feature>
<keyword evidence="6 7" id="KW-0472">Membrane</keyword>
<dbReference type="PIRSF" id="PIRSF015974">
    <property type="entry name" value="CLN3_BTN1"/>
    <property type="match status" value="1"/>
</dbReference>
<dbReference type="Proteomes" id="UP001150569">
    <property type="component" value="Unassembled WGS sequence"/>
</dbReference>
<comment type="subcellular location">
    <subcellularLocation>
        <location evidence="1">Endomembrane system</location>
        <topology evidence="1">Multi-pass membrane protein</topology>
    </subcellularLocation>
    <subcellularLocation>
        <location evidence="7">Vacuole membrane</location>
        <topology evidence="7">Multi-pass membrane protein</topology>
    </subcellularLocation>
</comment>
<dbReference type="PRINTS" id="PR01315">
    <property type="entry name" value="BATTENIN"/>
</dbReference>
<evidence type="ECO:0000256" key="8">
    <source>
        <dbReference type="SAM" id="MobiDB-lite"/>
    </source>
</evidence>
<keyword evidence="7" id="KW-0926">Vacuole</keyword>
<evidence type="ECO:0000256" key="1">
    <source>
        <dbReference type="ARBA" id="ARBA00004127"/>
    </source>
</evidence>
<keyword evidence="4 7" id="KW-0812">Transmembrane</keyword>
<organism evidence="9 10">
    <name type="scientific">Tieghemiomyces parasiticus</name>
    <dbReference type="NCBI Taxonomy" id="78921"/>
    <lineage>
        <taxon>Eukaryota</taxon>
        <taxon>Fungi</taxon>
        <taxon>Fungi incertae sedis</taxon>
        <taxon>Zoopagomycota</taxon>
        <taxon>Kickxellomycotina</taxon>
        <taxon>Dimargaritomycetes</taxon>
        <taxon>Dimargaritales</taxon>
        <taxon>Dimargaritaceae</taxon>
        <taxon>Tieghemiomyces</taxon>
    </lineage>
</organism>
<dbReference type="EMBL" id="JANBPT010000004">
    <property type="protein sequence ID" value="KAJ1930555.1"/>
    <property type="molecule type" value="Genomic_DNA"/>
</dbReference>
<evidence type="ECO:0000313" key="10">
    <source>
        <dbReference type="Proteomes" id="UP001150569"/>
    </source>
</evidence>
<feature type="transmembrane region" description="Helical" evidence="7">
    <location>
        <begin position="402"/>
        <end position="423"/>
    </location>
</feature>
<dbReference type="SUPFAM" id="SSF103473">
    <property type="entry name" value="MFS general substrate transporter"/>
    <property type="match status" value="1"/>
</dbReference>
<dbReference type="PANTHER" id="PTHR10981">
    <property type="entry name" value="BATTENIN"/>
    <property type="match status" value="1"/>
</dbReference>
<evidence type="ECO:0000256" key="7">
    <source>
        <dbReference type="RuleBase" id="RU361113"/>
    </source>
</evidence>